<dbReference type="Pfam" id="PF19763">
    <property type="entry name" value="DUF6250"/>
    <property type="match status" value="1"/>
</dbReference>
<organism evidence="2 3">
    <name type="scientific">Leadbetterella byssophila (strain DSM 17132 / JCM 16389 / KACC 11308 / NBRC 106382 / 4M15)</name>
    <dbReference type="NCBI Taxonomy" id="649349"/>
    <lineage>
        <taxon>Bacteria</taxon>
        <taxon>Pseudomonadati</taxon>
        <taxon>Bacteroidota</taxon>
        <taxon>Cytophagia</taxon>
        <taxon>Cytophagales</taxon>
        <taxon>Leadbetterellaceae</taxon>
        <taxon>Leadbetterella</taxon>
    </lineage>
</organism>
<dbReference type="EMBL" id="CP002305">
    <property type="protein sequence ID" value="ADQ19206.1"/>
    <property type="molecule type" value="Genomic_DNA"/>
</dbReference>
<evidence type="ECO:0000313" key="3">
    <source>
        <dbReference type="Proteomes" id="UP000007435"/>
    </source>
</evidence>
<evidence type="ECO:0000259" key="1">
    <source>
        <dbReference type="Pfam" id="PF19763"/>
    </source>
</evidence>
<dbReference type="RefSeq" id="WP_013410227.1">
    <property type="nucleotide sequence ID" value="NC_014655.1"/>
</dbReference>
<gene>
    <name evidence="2" type="ordered locus">Lbys_3558</name>
</gene>
<accession>E4RZ88</accession>
<feature type="domain" description="DUF6250" evidence="1">
    <location>
        <begin position="41"/>
        <end position="193"/>
    </location>
</feature>
<dbReference type="InterPro" id="IPR046217">
    <property type="entry name" value="DUF6250"/>
</dbReference>
<dbReference type="STRING" id="649349.Lbys_3558"/>
<dbReference type="Proteomes" id="UP000007435">
    <property type="component" value="Chromosome"/>
</dbReference>
<dbReference type="HOGENOM" id="CLU_093875_0_0_10"/>
<dbReference type="OrthoDB" id="262615at2"/>
<reference key="1">
    <citation type="submission" date="2010-11" db="EMBL/GenBank/DDBJ databases">
        <title>The complete genome of Leadbetterella byssophila DSM 17132.</title>
        <authorList>
            <consortium name="US DOE Joint Genome Institute (JGI-PGF)"/>
            <person name="Lucas S."/>
            <person name="Copeland A."/>
            <person name="Lapidus A."/>
            <person name="Glavina del Rio T."/>
            <person name="Dalin E."/>
            <person name="Tice H."/>
            <person name="Bruce D."/>
            <person name="Goodwin L."/>
            <person name="Pitluck S."/>
            <person name="Kyrpides N."/>
            <person name="Mavromatis K."/>
            <person name="Ivanova N."/>
            <person name="Teshima H."/>
            <person name="Brettin T."/>
            <person name="Detter J.C."/>
            <person name="Han C."/>
            <person name="Tapia R."/>
            <person name="Land M."/>
            <person name="Hauser L."/>
            <person name="Markowitz V."/>
            <person name="Cheng J.-F."/>
            <person name="Hugenholtz P."/>
            <person name="Woyke T."/>
            <person name="Wu D."/>
            <person name="Tindall B."/>
            <person name="Pomrenke H.G."/>
            <person name="Brambilla E."/>
            <person name="Klenk H.-P."/>
            <person name="Eisen J.A."/>
        </authorList>
    </citation>
    <scope>NUCLEOTIDE SEQUENCE [LARGE SCALE GENOMIC DNA]</scope>
    <source>
        <strain>DSM 17132</strain>
    </source>
</reference>
<dbReference type="Gene3D" id="2.60.120.200">
    <property type="match status" value="1"/>
</dbReference>
<reference evidence="2 3" key="2">
    <citation type="journal article" date="2011" name="Stand. Genomic Sci.">
        <title>Complete genome sequence of Leadbetterella byssophila type strain (4M15).</title>
        <authorList>
            <person name="Abt B."/>
            <person name="Teshima H."/>
            <person name="Lucas S."/>
            <person name="Lapidus A."/>
            <person name="Del Rio T.G."/>
            <person name="Nolan M."/>
            <person name="Tice H."/>
            <person name="Cheng J.F."/>
            <person name="Pitluck S."/>
            <person name="Liolios K."/>
            <person name="Pagani I."/>
            <person name="Ivanova N."/>
            <person name="Mavromatis K."/>
            <person name="Pati A."/>
            <person name="Tapia R."/>
            <person name="Han C."/>
            <person name="Goodwin L."/>
            <person name="Chen A."/>
            <person name="Palaniappan K."/>
            <person name="Land M."/>
            <person name="Hauser L."/>
            <person name="Chang Y.J."/>
            <person name="Jeffries C.D."/>
            <person name="Rohde M."/>
            <person name="Goker M."/>
            <person name="Tindall B.J."/>
            <person name="Detter J.C."/>
            <person name="Woyke T."/>
            <person name="Bristow J."/>
            <person name="Eisen J.A."/>
            <person name="Markowitz V."/>
            <person name="Hugenholtz P."/>
            <person name="Klenk H.P."/>
            <person name="Kyrpides N.C."/>
        </authorList>
    </citation>
    <scope>NUCLEOTIDE SEQUENCE [LARGE SCALE GENOMIC DNA]</scope>
    <source>
        <strain evidence="3">DSM 17132 / JCM 16389 / KACC 11308 / NBRC 106382 / 4M15</strain>
    </source>
</reference>
<proteinExistence type="predicted"/>
<sequence length="199" mass="23374">MIRICLLFLCFGCTTVPPSRKWIVESEDPNALKWSRKKITLDTPRGVTLWWKEELKGDYEIEYTRTIILDSGKNDRLSDLNQFWCADAYPFTRSGVFESYDSTRMYYVGMGGNYNTTSRFRRYDGLGQKPLLQESNIRLIPNHSYKVLTRKKGALVEFYLDQELVFSFEDPQPLSGGYFGIRTTWSRQEIKDFRIRSIP</sequence>
<dbReference type="KEGG" id="lby:Lbys_3558"/>
<dbReference type="eggNOG" id="ENOG50308WT">
    <property type="taxonomic scope" value="Bacteria"/>
</dbReference>
<protein>
    <recommendedName>
        <fullName evidence="1">DUF6250 domain-containing protein</fullName>
    </recommendedName>
</protein>
<evidence type="ECO:0000313" key="2">
    <source>
        <dbReference type="EMBL" id="ADQ19206.1"/>
    </source>
</evidence>
<dbReference type="AlphaFoldDB" id="E4RZ88"/>
<name>E4RZ88_LEAB4</name>
<keyword evidence="3" id="KW-1185">Reference proteome</keyword>